<dbReference type="Gene3D" id="3.30.1370.10">
    <property type="entry name" value="K Homology domain, type 1"/>
    <property type="match status" value="1"/>
</dbReference>
<keyword evidence="5" id="KW-1133">Transmembrane helix</keyword>
<evidence type="ECO:0000256" key="4">
    <source>
        <dbReference type="ARBA" id="ARBA00022884"/>
    </source>
</evidence>
<feature type="domain" description="HD" evidence="8">
    <location>
        <begin position="338"/>
        <end position="432"/>
    </location>
</feature>
<dbReference type="RefSeq" id="WP_156683755.1">
    <property type="nucleotide sequence ID" value="NZ_CABWIB010000001.1"/>
</dbReference>
<keyword evidence="2 5" id="KW-0255">Endonuclease</keyword>
<feature type="transmembrane region" description="Helical" evidence="5">
    <location>
        <begin position="6"/>
        <end position="22"/>
    </location>
</feature>
<evidence type="ECO:0000256" key="1">
    <source>
        <dbReference type="ARBA" id="ARBA00022722"/>
    </source>
</evidence>
<dbReference type="GO" id="GO:0005886">
    <property type="term" value="C:plasma membrane"/>
    <property type="evidence" value="ECO:0007669"/>
    <property type="project" value="UniProtKB-SubCell"/>
</dbReference>
<dbReference type="GO" id="GO:0016787">
    <property type="term" value="F:hydrolase activity"/>
    <property type="evidence" value="ECO:0007669"/>
    <property type="project" value="UniProtKB-KW"/>
</dbReference>
<dbReference type="Pfam" id="PF01966">
    <property type="entry name" value="HD"/>
    <property type="match status" value="1"/>
</dbReference>
<dbReference type="InterPro" id="IPR003607">
    <property type="entry name" value="HD/PDEase_dom"/>
</dbReference>
<evidence type="ECO:0000256" key="3">
    <source>
        <dbReference type="ARBA" id="ARBA00022801"/>
    </source>
</evidence>
<dbReference type="EC" id="3.1.-.-" evidence="5 6"/>
<feature type="coiled-coil region" evidence="7">
    <location>
        <begin position="35"/>
        <end position="159"/>
    </location>
</feature>
<comment type="similarity">
    <text evidence="5">Belongs to the RNase Y family.</text>
</comment>
<proteinExistence type="inferred from homology"/>
<keyword evidence="5" id="KW-0472">Membrane</keyword>
<keyword evidence="7" id="KW-0175">Coiled coil</keyword>
<keyword evidence="5" id="KW-1003">Cell membrane</keyword>
<dbReference type="InterPro" id="IPR006675">
    <property type="entry name" value="HDIG_dom"/>
</dbReference>
<protein>
    <recommendedName>
        <fullName evidence="5 6">Ribonuclease Y</fullName>
        <shortName evidence="5">RNase Y</shortName>
        <ecNumber evidence="5 6">3.1.-.-</ecNumber>
    </recommendedName>
</protein>
<name>A0A6I8M8F1_9FUSO</name>
<dbReference type="GO" id="GO:0003723">
    <property type="term" value="F:RNA binding"/>
    <property type="evidence" value="ECO:0007669"/>
    <property type="project" value="UniProtKB-UniRule"/>
</dbReference>
<gene>
    <name evidence="5" type="primary">rny</name>
    <name evidence="9" type="ORF">OMES3154_01070</name>
</gene>
<dbReference type="InterPro" id="IPR017705">
    <property type="entry name" value="Ribonuclease_Y"/>
</dbReference>
<dbReference type="FunFam" id="1.10.3210.10:FF:000013">
    <property type="entry name" value="Ribonuclease Y"/>
    <property type="match status" value="1"/>
</dbReference>
<evidence type="ECO:0000313" key="10">
    <source>
        <dbReference type="Proteomes" id="UP000419017"/>
    </source>
</evidence>
<keyword evidence="5" id="KW-0812">Transmembrane</keyword>
<dbReference type="InterPro" id="IPR006674">
    <property type="entry name" value="HD_domain"/>
</dbReference>
<comment type="subcellular location">
    <subcellularLocation>
        <location evidence="5">Cell membrane</location>
        <topology evidence="5">Single-pass membrane protein</topology>
    </subcellularLocation>
</comment>
<keyword evidence="10" id="KW-1185">Reference proteome</keyword>
<dbReference type="InterPro" id="IPR036612">
    <property type="entry name" value="KH_dom_type_1_sf"/>
</dbReference>
<keyword evidence="3 5" id="KW-0378">Hydrolase</keyword>
<dbReference type="PANTHER" id="PTHR12826">
    <property type="entry name" value="RIBONUCLEASE Y"/>
    <property type="match status" value="1"/>
</dbReference>
<dbReference type="NCBIfam" id="TIGR00277">
    <property type="entry name" value="HDIG"/>
    <property type="match status" value="1"/>
</dbReference>
<dbReference type="SUPFAM" id="SSF54791">
    <property type="entry name" value="Eukaryotic type KH-domain (KH-domain type I)"/>
    <property type="match status" value="1"/>
</dbReference>
<dbReference type="Proteomes" id="UP000419017">
    <property type="component" value="Unassembled WGS sequence"/>
</dbReference>
<dbReference type="PANTHER" id="PTHR12826:SF15">
    <property type="entry name" value="RIBONUCLEASE Y"/>
    <property type="match status" value="1"/>
</dbReference>
<dbReference type="SMART" id="SM00471">
    <property type="entry name" value="HDc"/>
    <property type="match status" value="1"/>
</dbReference>
<evidence type="ECO:0000259" key="8">
    <source>
        <dbReference type="PROSITE" id="PS51831"/>
    </source>
</evidence>
<keyword evidence="1 5" id="KW-0540">Nuclease</keyword>
<comment type="function">
    <text evidence="5">Endoribonuclease that initiates mRNA decay.</text>
</comment>
<dbReference type="CDD" id="cd22431">
    <property type="entry name" value="KH-I_RNaseY"/>
    <property type="match status" value="1"/>
</dbReference>
<evidence type="ECO:0000313" key="9">
    <source>
        <dbReference type="EMBL" id="VWL85782.1"/>
    </source>
</evidence>
<sequence length="523" mass="59458">MLYYILSILPLVIIVLSVMLVISSKKKYESKFGELSELELKIIDAKRRFEANKKELTREIEAFKKEENLKIKEEILEKRKELDLEIKEMKQEIIQKEARIVKKEENLDLKNAKLEEKEQKLDEARQKVKQKEDELQEMIDRQELELEKIAELNKEEARDIILTKLDNSLTHEKALKIKDYEYTLEREKERMARNVLATVMNKGASDFVVDATITVVELPNEDMKGRIIGKEGRNIRAIEAATGVDLIIDDTPETVILSSFDGVRREVARLALEKLIQDGRIHPTKIEELVDKATMEVEDSIYEAAEGAIMELGIPTLPKEVLKVLGQLKYRTSYGQNVLRHSIEVAHIAGAIAAEIGADVNAAKRAGLFHDIGKAFTHEQEGSHAINGAEFLRKFSKEKVEVINAVEAHHDEVEKLSLEATIIQIADAISASRPGARRETLTNYLKRLEQLEEIANSHSGIKNSYAIQAGRELRLIVKAEEVNDDEAILLSHDVAKEIEEKMQYPGQVKVTVVRETRAVDYAK</sequence>
<evidence type="ECO:0000256" key="7">
    <source>
        <dbReference type="SAM" id="Coils"/>
    </source>
</evidence>
<dbReference type="EMBL" id="CABWIB010000001">
    <property type="protein sequence ID" value="VWL85782.1"/>
    <property type="molecule type" value="Genomic_DNA"/>
</dbReference>
<dbReference type="Gene3D" id="1.10.3210.10">
    <property type="entry name" value="Hypothetical protein af1432"/>
    <property type="match status" value="1"/>
</dbReference>
<dbReference type="GO" id="GO:0004521">
    <property type="term" value="F:RNA endonuclease activity"/>
    <property type="evidence" value="ECO:0007669"/>
    <property type="project" value="UniProtKB-UniRule"/>
</dbReference>
<evidence type="ECO:0000256" key="6">
    <source>
        <dbReference type="NCBIfam" id="TIGR03319"/>
    </source>
</evidence>
<dbReference type="Pfam" id="PF12072">
    <property type="entry name" value="RNase_Y_N"/>
    <property type="match status" value="1"/>
</dbReference>
<dbReference type="InterPro" id="IPR004087">
    <property type="entry name" value="KH_dom"/>
</dbReference>
<dbReference type="HAMAP" id="MF_00335">
    <property type="entry name" value="RNase_Y"/>
    <property type="match status" value="1"/>
</dbReference>
<dbReference type="AlphaFoldDB" id="A0A6I8M8F1"/>
<dbReference type="InterPro" id="IPR022711">
    <property type="entry name" value="RNase_Y_N"/>
</dbReference>
<dbReference type="NCBIfam" id="TIGR03319">
    <property type="entry name" value="RNase_Y"/>
    <property type="match status" value="1"/>
</dbReference>
<dbReference type="PROSITE" id="PS50084">
    <property type="entry name" value="KH_TYPE_1"/>
    <property type="match status" value="1"/>
</dbReference>
<dbReference type="PROSITE" id="PS51831">
    <property type="entry name" value="HD"/>
    <property type="match status" value="1"/>
</dbReference>
<evidence type="ECO:0000256" key="2">
    <source>
        <dbReference type="ARBA" id="ARBA00022759"/>
    </source>
</evidence>
<accession>A0A6I8M8F1</accession>
<organism evidence="9 10">
    <name type="scientific">Oceanivirga miroungae</name>
    <dbReference type="NCBI Taxonomy" id="1130046"/>
    <lineage>
        <taxon>Bacteria</taxon>
        <taxon>Fusobacteriati</taxon>
        <taxon>Fusobacteriota</taxon>
        <taxon>Fusobacteriia</taxon>
        <taxon>Fusobacteriales</taxon>
        <taxon>Leptotrichiaceae</taxon>
        <taxon>Oceanivirga</taxon>
    </lineage>
</organism>
<reference evidence="9 10" key="1">
    <citation type="submission" date="2019-10" db="EMBL/GenBank/DDBJ databases">
        <authorList>
            <person name="Blom J."/>
        </authorList>
    </citation>
    <scope>NUCLEOTIDE SEQUENCE [LARGE SCALE GENOMIC DNA]</scope>
    <source>
        <strain evidence="9 10">ES3154-GLU</strain>
    </source>
</reference>
<dbReference type="GO" id="GO:0006402">
    <property type="term" value="P:mRNA catabolic process"/>
    <property type="evidence" value="ECO:0007669"/>
    <property type="project" value="UniProtKB-UniRule"/>
</dbReference>
<dbReference type="SMART" id="SM00322">
    <property type="entry name" value="KH"/>
    <property type="match status" value="1"/>
</dbReference>
<evidence type="ECO:0000256" key="5">
    <source>
        <dbReference type="HAMAP-Rule" id="MF_00335"/>
    </source>
</evidence>
<dbReference type="Pfam" id="PF00013">
    <property type="entry name" value="KH_1"/>
    <property type="match status" value="1"/>
</dbReference>
<dbReference type="InterPro" id="IPR004088">
    <property type="entry name" value="KH_dom_type_1"/>
</dbReference>
<keyword evidence="4 5" id="KW-0694">RNA-binding</keyword>
<dbReference type="SUPFAM" id="SSF109604">
    <property type="entry name" value="HD-domain/PDEase-like"/>
    <property type="match status" value="1"/>
</dbReference>